<keyword evidence="3" id="KW-0663">Pyridoxal phosphate</keyword>
<evidence type="ECO:0000256" key="2">
    <source>
        <dbReference type="ARBA" id="ARBA00012224"/>
    </source>
</evidence>
<evidence type="ECO:0000256" key="3">
    <source>
        <dbReference type="ARBA" id="ARBA00022898"/>
    </source>
</evidence>
<dbReference type="RefSeq" id="WP_142099320.1">
    <property type="nucleotide sequence ID" value="NZ_VIGH01000004.1"/>
</dbReference>
<dbReference type="PANTHER" id="PTHR43525:SF2">
    <property type="entry name" value="CYSTATHIONINE BETA-LYASE-RELATED"/>
    <property type="match status" value="1"/>
</dbReference>
<dbReference type="InterPro" id="IPR051798">
    <property type="entry name" value="Class-II_PLP-Dep_Aminotrans"/>
</dbReference>
<keyword evidence="7" id="KW-0808">Transferase</keyword>
<dbReference type="Gene3D" id="3.40.640.10">
    <property type="entry name" value="Type I PLP-dependent aspartate aminotransferase-like (Major domain)"/>
    <property type="match status" value="1"/>
</dbReference>
<comment type="caution">
    <text evidence="7">The sequence shown here is derived from an EMBL/GenBank/DDBJ whole genome shotgun (WGS) entry which is preliminary data.</text>
</comment>
<dbReference type="GO" id="GO:0030170">
    <property type="term" value="F:pyridoxal phosphate binding"/>
    <property type="evidence" value="ECO:0007669"/>
    <property type="project" value="InterPro"/>
</dbReference>
<accession>A0A541BAM1</accession>
<evidence type="ECO:0000256" key="4">
    <source>
        <dbReference type="ARBA" id="ARBA00023239"/>
    </source>
</evidence>
<feature type="domain" description="Aminotransferase class I/classII large" evidence="6">
    <location>
        <begin position="32"/>
        <end position="376"/>
    </location>
</feature>
<name>A0A541BAM1_9NOCA</name>
<evidence type="ECO:0000313" key="8">
    <source>
        <dbReference type="Proteomes" id="UP000316256"/>
    </source>
</evidence>
<dbReference type="Gene3D" id="3.90.1150.10">
    <property type="entry name" value="Aspartate Aminotransferase, domain 1"/>
    <property type="match status" value="1"/>
</dbReference>
<organism evidence="7 8">
    <name type="scientific">Rhodococcus spelaei</name>
    <dbReference type="NCBI Taxonomy" id="2546320"/>
    <lineage>
        <taxon>Bacteria</taxon>
        <taxon>Bacillati</taxon>
        <taxon>Actinomycetota</taxon>
        <taxon>Actinomycetes</taxon>
        <taxon>Mycobacteriales</taxon>
        <taxon>Nocardiaceae</taxon>
        <taxon>Rhodococcus</taxon>
    </lineage>
</organism>
<evidence type="ECO:0000256" key="5">
    <source>
        <dbReference type="ARBA" id="ARBA00037974"/>
    </source>
</evidence>
<dbReference type="InterPro" id="IPR015424">
    <property type="entry name" value="PyrdxlP-dep_Trfase"/>
</dbReference>
<dbReference type="GO" id="GO:0047804">
    <property type="term" value="F:cysteine-S-conjugate beta-lyase activity"/>
    <property type="evidence" value="ECO:0007669"/>
    <property type="project" value="UniProtKB-EC"/>
</dbReference>
<keyword evidence="7" id="KW-0032">Aminotransferase</keyword>
<dbReference type="GO" id="GO:0008483">
    <property type="term" value="F:transaminase activity"/>
    <property type="evidence" value="ECO:0007669"/>
    <property type="project" value="UniProtKB-KW"/>
</dbReference>
<dbReference type="InterPro" id="IPR015421">
    <property type="entry name" value="PyrdxlP-dep_Trfase_major"/>
</dbReference>
<dbReference type="AlphaFoldDB" id="A0A541BAM1"/>
<keyword evidence="4" id="KW-0456">Lyase</keyword>
<dbReference type="Pfam" id="PF00155">
    <property type="entry name" value="Aminotran_1_2"/>
    <property type="match status" value="1"/>
</dbReference>
<evidence type="ECO:0000256" key="1">
    <source>
        <dbReference type="ARBA" id="ARBA00001933"/>
    </source>
</evidence>
<evidence type="ECO:0000259" key="6">
    <source>
        <dbReference type="Pfam" id="PF00155"/>
    </source>
</evidence>
<dbReference type="InterPro" id="IPR015422">
    <property type="entry name" value="PyrdxlP-dep_Trfase_small"/>
</dbReference>
<dbReference type="Proteomes" id="UP000316256">
    <property type="component" value="Unassembled WGS sequence"/>
</dbReference>
<comment type="cofactor">
    <cofactor evidence="1">
        <name>pyridoxal 5'-phosphate</name>
        <dbReference type="ChEBI" id="CHEBI:597326"/>
    </cofactor>
</comment>
<reference evidence="7 8" key="1">
    <citation type="submission" date="2019-06" db="EMBL/GenBank/DDBJ databases">
        <title>Rhodococcus spaelei sp. nov., isolated from a cave.</title>
        <authorList>
            <person name="Lee S.D."/>
        </authorList>
    </citation>
    <scope>NUCLEOTIDE SEQUENCE [LARGE SCALE GENOMIC DNA]</scope>
    <source>
        <strain evidence="7 8">C9-5</strain>
    </source>
</reference>
<dbReference type="SUPFAM" id="SSF53383">
    <property type="entry name" value="PLP-dependent transferases"/>
    <property type="match status" value="1"/>
</dbReference>
<dbReference type="EMBL" id="VIGH01000004">
    <property type="protein sequence ID" value="TQF69349.1"/>
    <property type="molecule type" value="Genomic_DNA"/>
</dbReference>
<gene>
    <name evidence="7" type="ORF">FK531_11490</name>
</gene>
<dbReference type="CDD" id="cd00609">
    <property type="entry name" value="AAT_like"/>
    <property type="match status" value="1"/>
</dbReference>
<dbReference type="InterPro" id="IPR004839">
    <property type="entry name" value="Aminotransferase_I/II_large"/>
</dbReference>
<proteinExistence type="inferred from homology"/>
<dbReference type="OrthoDB" id="3224382at2"/>
<protein>
    <recommendedName>
        <fullName evidence="2">cysteine-S-conjugate beta-lyase</fullName>
        <ecNumber evidence="2">4.4.1.13</ecNumber>
    </recommendedName>
</protein>
<evidence type="ECO:0000313" key="7">
    <source>
        <dbReference type="EMBL" id="TQF69349.1"/>
    </source>
</evidence>
<sequence length="386" mass="41472">MSFDTVTATQLRATGGLKWSKYPEALGAFVAEMDFGVPPAVTRALHGSVGSGLLGYLPSWLEQELQCATSEWMSTRYDWTIPPEDVLPTADVILACELALRVLTPPEAKVVVMTPAYGPFFGLSAVLGREVIEVPMIRDRQSWAVDLDGIAAAFRAGGGILVLCNPHNPIGKVYTRAELDAIAEIVDYHGGRVFADEIHAPVMYGGGRHIPYASISEIAAAHALTATSASKGFNLAGLKCAQIVVGNDADRRTLGRLHDYITHGCATLGAIATVAAYREGRLWLDEVVSYLEGNRDLVARMLPEIAPEIGFSHPAATYFSWLDVRPLRLDDPRSYFLHHAQVALSDGVGFGSVGQGHVRLNLAMPRPLLEQAVTAIAESAARSSAV</sequence>
<dbReference type="PANTHER" id="PTHR43525">
    <property type="entry name" value="PROTEIN MALY"/>
    <property type="match status" value="1"/>
</dbReference>
<keyword evidence="8" id="KW-1185">Reference proteome</keyword>
<dbReference type="EC" id="4.4.1.13" evidence="2"/>
<comment type="similarity">
    <text evidence="5">Belongs to the class-II pyridoxal-phosphate-dependent aminotransferase family. MalY/PatB cystathionine beta-lyase subfamily.</text>
</comment>